<feature type="signal peptide" evidence="1">
    <location>
        <begin position="1"/>
        <end position="25"/>
    </location>
</feature>
<accession>I6YUI2</accession>
<dbReference type="Pfam" id="PF17189">
    <property type="entry name" value="Glyco_hydro_30C"/>
    <property type="match status" value="1"/>
</dbReference>
<dbReference type="PANTHER" id="PTHR42767:SF1">
    <property type="entry name" value="ENDO-BETA-1,6-GALACTANASE-LIKE DOMAIN-CONTAINING PROTEIN"/>
    <property type="match status" value="1"/>
</dbReference>
<dbReference type="Gene3D" id="3.20.20.80">
    <property type="entry name" value="Glycosidases"/>
    <property type="match status" value="1"/>
</dbReference>
<gene>
    <name evidence="5" type="ordered locus">MROS_0981</name>
</gene>
<dbReference type="OrthoDB" id="9806701at2"/>
<dbReference type="AlphaFoldDB" id="I6YUI2"/>
<dbReference type="RefSeq" id="WP_014855658.1">
    <property type="nucleotide sequence ID" value="NC_018178.1"/>
</dbReference>
<dbReference type="SUPFAM" id="SSF51445">
    <property type="entry name" value="(Trans)glycosidases"/>
    <property type="match status" value="1"/>
</dbReference>
<dbReference type="InterPro" id="IPR033452">
    <property type="entry name" value="GH30_C"/>
</dbReference>
<keyword evidence="6" id="KW-1185">Reference proteome</keyword>
<dbReference type="Proteomes" id="UP000009011">
    <property type="component" value="Chromosome"/>
</dbReference>
<evidence type="ECO:0000259" key="3">
    <source>
        <dbReference type="Pfam" id="PF17189"/>
    </source>
</evidence>
<sequence length="605" mass="69233">MEKKFIKYYALFFLVPLCSATTNNAQDYTITIDTTIQYQTIDNFGASDCWSFQNIGEWSESKKNEVADLLFSTDKGIGLSAWRFNLGGGKEYSRISHPWRSVNTYEVSKGVYDWNRQAKEAWFLQAAKQRGVEQFIAFVNSPPGRMTRNGFTNCDDGVGSTNLKDGYEIEFATYLADIIEHFRDEENIDFGFVSPVNEPYWEWNNGNQEGNRASNEDIKKIAKAIHAEFEKRNLNTEIIIPEAGSLESWFRRIDGISNKYGKLYGNYLEDFCDDTTVNKIISKNLCGHSYWSERLNEIYSDRFNLSLYLSPYFSKGWKYWMTEYCQLEGPNGEGGSGRDLSINTALNVARIIHYDLNVLNASAWQWWTAVSPENFKDGLLYTDYKNPGDYPSIYRSKLLWALGNFSRFIRPGSVRIDCKGASDINNVMASAYWNKMKKRVIVVAINMSNSSKDLLIDFKGFQNQIKLSPYITTNKSGDDLKEGKDFFSGETFNMPSRSIVTFVGDLNITTNLKEDPQSNNTIELGLWPNPFNSTSKISFNIRKNEHVVIEVYDLLGRRVDKLWNGEKKAGNYTITYNPGNLVSGIYILTMHAGDKTLNKKFVLLK</sequence>
<name>I6YUI2_MELRP</name>
<feature type="domain" description="Endo-beta-1,6-galactanase-like" evidence="2">
    <location>
        <begin position="29"/>
        <end position="381"/>
    </location>
</feature>
<dbReference type="InterPro" id="IPR013780">
    <property type="entry name" value="Glyco_hydro_b"/>
</dbReference>
<dbReference type="Pfam" id="PF18962">
    <property type="entry name" value="Por_Secre_tail"/>
    <property type="match status" value="1"/>
</dbReference>
<dbReference type="HOGENOM" id="CLU_031530_0_0_10"/>
<evidence type="ECO:0000259" key="2">
    <source>
        <dbReference type="Pfam" id="PF14587"/>
    </source>
</evidence>
<evidence type="ECO:0000313" key="5">
    <source>
        <dbReference type="EMBL" id="AFN74222.1"/>
    </source>
</evidence>
<dbReference type="KEGG" id="mro:MROS_0981"/>
<evidence type="ECO:0000259" key="4">
    <source>
        <dbReference type="Pfam" id="PF18962"/>
    </source>
</evidence>
<protein>
    <submittedName>
        <fullName evidence="5">Glycoside hydrolase family 30</fullName>
    </submittedName>
</protein>
<dbReference type="STRING" id="1191523.MROS_0981"/>
<dbReference type="EMBL" id="CP003557">
    <property type="protein sequence ID" value="AFN74222.1"/>
    <property type="molecule type" value="Genomic_DNA"/>
</dbReference>
<keyword evidence="1" id="KW-0732">Signal</keyword>
<proteinExistence type="predicted"/>
<dbReference type="InterPro" id="IPR039743">
    <property type="entry name" value="6GAL/EXGAL"/>
</dbReference>
<organism evidence="5 6">
    <name type="scientific">Melioribacter roseus (strain DSM 23840 / JCM 17771 / VKM B-2668 / P3M-2)</name>
    <dbReference type="NCBI Taxonomy" id="1191523"/>
    <lineage>
        <taxon>Bacteria</taxon>
        <taxon>Pseudomonadati</taxon>
        <taxon>Ignavibacteriota</taxon>
        <taxon>Ignavibacteria</taxon>
        <taxon>Ignavibacteriales</taxon>
        <taxon>Melioribacteraceae</taxon>
        <taxon>Melioribacter</taxon>
    </lineage>
</organism>
<dbReference type="PANTHER" id="PTHR42767">
    <property type="entry name" value="ENDO-BETA-1,6-GALACTANASE"/>
    <property type="match status" value="1"/>
</dbReference>
<dbReference type="Gene3D" id="2.60.40.1180">
    <property type="entry name" value="Golgi alpha-mannosidase II"/>
    <property type="match status" value="1"/>
</dbReference>
<evidence type="ECO:0000313" key="6">
    <source>
        <dbReference type="Proteomes" id="UP000009011"/>
    </source>
</evidence>
<feature type="domain" description="Secretion system C-terminal sorting" evidence="4">
    <location>
        <begin position="526"/>
        <end position="602"/>
    </location>
</feature>
<dbReference type="eggNOG" id="COG5520">
    <property type="taxonomic scope" value="Bacteria"/>
</dbReference>
<dbReference type="Pfam" id="PF14587">
    <property type="entry name" value="Glyco_hydr_30_2"/>
    <property type="match status" value="1"/>
</dbReference>
<dbReference type="InterPro" id="IPR039514">
    <property type="entry name" value="6GAL-like"/>
</dbReference>
<reference evidence="5 6" key="1">
    <citation type="journal article" date="2013" name="PLoS ONE">
        <title>Genomic analysis of Melioribacter roseus, facultatively anaerobic organotrophic bacterium representing a novel deep lineage within Bacteriodetes/Chlorobi group.</title>
        <authorList>
            <person name="Kadnikov V.V."/>
            <person name="Mardanov A.V."/>
            <person name="Podosokorskaya O.A."/>
            <person name="Gavrilov S.N."/>
            <person name="Kublanov I.V."/>
            <person name="Beletsky A.V."/>
            <person name="Bonch-Osmolovskaya E.A."/>
            <person name="Ravin N.V."/>
        </authorList>
    </citation>
    <scope>NUCLEOTIDE SEQUENCE [LARGE SCALE GENOMIC DNA]</scope>
    <source>
        <strain evidence="6">JCM 17771 / P3M-2</strain>
    </source>
</reference>
<dbReference type="InterPro" id="IPR026444">
    <property type="entry name" value="Secre_tail"/>
</dbReference>
<feature type="domain" description="Glycosyl hydrolase family 30 beta sandwich" evidence="3">
    <location>
        <begin position="412"/>
        <end position="502"/>
    </location>
</feature>
<dbReference type="PATRIC" id="fig|1191523.3.peg.1036"/>
<dbReference type="InterPro" id="IPR017853">
    <property type="entry name" value="GH"/>
</dbReference>
<feature type="chain" id="PRO_5003706847" evidence="1">
    <location>
        <begin position="26"/>
        <end position="605"/>
    </location>
</feature>
<dbReference type="GO" id="GO:0004553">
    <property type="term" value="F:hydrolase activity, hydrolyzing O-glycosyl compounds"/>
    <property type="evidence" value="ECO:0007669"/>
    <property type="project" value="InterPro"/>
</dbReference>
<dbReference type="NCBIfam" id="TIGR04183">
    <property type="entry name" value="Por_Secre_tail"/>
    <property type="match status" value="1"/>
</dbReference>
<dbReference type="Gene3D" id="2.60.40.4070">
    <property type="match status" value="1"/>
</dbReference>
<evidence type="ECO:0000256" key="1">
    <source>
        <dbReference type="SAM" id="SignalP"/>
    </source>
</evidence>
<keyword evidence="5" id="KW-0378">Hydrolase</keyword>